<proteinExistence type="predicted"/>
<feature type="region of interest" description="Disordered" evidence="1">
    <location>
        <begin position="36"/>
        <end position="57"/>
    </location>
</feature>
<evidence type="ECO:0000256" key="1">
    <source>
        <dbReference type="SAM" id="MobiDB-lite"/>
    </source>
</evidence>
<reference evidence="2" key="1">
    <citation type="submission" date="2012-08" db="EMBL/GenBank/DDBJ databases">
        <title>Comparative genomics of metastatic and non-metastatic Leishmania guyanensis provides insights into polygenic factors involved in Leishmania RNA virus infection.</title>
        <authorList>
            <person name="Smith D."/>
            <person name="Hertz-Fowler C."/>
            <person name="Martin R."/>
            <person name="Dickens N."/>
            <person name="Fasel N."/>
            <person name="Falquet L."/>
            <person name="Beverley S."/>
            <person name="Zangger H."/>
            <person name="Calderon-Copete S."/>
            <person name="Mottram J."/>
            <person name="Xenarios I."/>
        </authorList>
    </citation>
    <scope>NUCLEOTIDE SEQUENCE</scope>
    <source>
        <strain evidence="2">MHOM/BR/75/M4147/SSU:IR2SAT-LUC</strain>
    </source>
</reference>
<feature type="compositionally biased region" description="Polar residues" evidence="1">
    <location>
        <begin position="47"/>
        <end position="56"/>
    </location>
</feature>
<accession>A0A1E1J3N7</accession>
<dbReference type="EMBL" id="CALQ01001513">
    <property type="protein sequence ID" value="CCM18163.1"/>
    <property type="molecule type" value="Genomic_DNA"/>
</dbReference>
<evidence type="ECO:0000313" key="2">
    <source>
        <dbReference type="EMBL" id="CCM18163.1"/>
    </source>
</evidence>
<dbReference type="AlphaFoldDB" id="A0A1E1J3N7"/>
<sequence length="124" mass="13788">MPAMRQSHSKSSNTLADVEDKPFFVATFKRTPSRCGALENDDDMPSSLITSRSNVPGMTPQELMAAHRFSLAEISKRADPDLHSLTLSRHQVEPEDICHASLGDIPDDEYRDALESFKFGHADD</sequence>
<name>A0A1E1J3N7_LEIGU</name>
<gene>
    <name evidence="2" type="primary">LgM4147LRVhigh.32.01860.00930</name>
    <name evidence="2" type="ORF">BN36_3256510</name>
</gene>
<protein>
    <submittedName>
        <fullName evidence="2">Uncharacterized protein</fullName>
    </submittedName>
</protein>
<organism evidence="2">
    <name type="scientific">Leishmania guyanensis</name>
    <dbReference type="NCBI Taxonomy" id="5670"/>
    <lineage>
        <taxon>Eukaryota</taxon>
        <taxon>Discoba</taxon>
        <taxon>Euglenozoa</taxon>
        <taxon>Kinetoplastea</taxon>
        <taxon>Metakinetoplastina</taxon>
        <taxon>Trypanosomatida</taxon>
        <taxon>Trypanosomatidae</taxon>
        <taxon>Leishmaniinae</taxon>
        <taxon>Leishmania</taxon>
        <taxon>Leishmania guyanensis species complex</taxon>
    </lineage>
</organism>